<keyword evidence="4" id="KW-0472">Membrane</keyword>
<evidence type="ECO:0000256" key="3">
    <source>
        <dbReference type="ARBA" id="ARBA00022729"/>
    </source>
</evidence>
<evidence type="ECO:0000256" key="5">
    <source>
        <dbReference type="ARBA" id="ARBA00023139"/>
    </source>
</evidence>
<dbReference type="Pfam" id="PF08085">
    <property type="entry name" value="Entericidin"/>
    <property type="match status" value="1"/>
</dbReference>
<evidence type="ECO:0000313" key="7">
    <source>
        <dbReference type="EMBL" id="TNJ33884.1"/>
    </source>
</evidence>
<protein>
    <submittedName>
        <fullName evidence="7">Entericidin A/B family lipoprotein</fullName>
    </submittedName>
</protein>
<proteinExistence type="inferred from homology"/>
<keyword evidence="8" id="KW-1185">Reference proteome</keyword>
<dbReference type="EMBL" id="SMDR01000002">
    <property type="protein sequence ID" value="TNJ33884.1"/>
    <property type="molecule type" value="Genomic_DNA"/>
</dbReference>
<comment type="similarity">
    <text evidence="1">Belongs to the EcnA/EcnB lipoprotein family.</text>
</comment>
<evidence type="ECO:0000256" key="1">
    <source>
        <dbReference type="ARBA" id="ARBA00010296"/>
    </source>
</evidence>
<accession>A0A5C4RSE1</accession>
<reference evidence="7 8" key="1">
    <citation type="submission" date="2019-03" db="EMBL/GenBank/DDBJ databases">
        <title>Arenimonas daejeonensis sp. nov., isolated from compost.</title>
        <authorList>
            <person name="Jeon C.O."/>
        </authorList>
    </citation>
    <scope>NUCLEOTIDE SEQUENCE [LARGE SCALE GENOMIC DNA]</scope>
    <source>
        <strain evidence="7 8">R29</strain>
    </source>
</reference>
<dbReference type="Proteomes" id="UP000305760">
    <property type="component" value="Unassembled WGS sequence"/>
</dbReference>
<gene>
    <name evidence="7" type="ORF">E1B00_11180</name>
</gene>
<keyword evidence="5" id="KW-0564">Palmitate</keyword>
<keyword evidence="6 7" id="KW-0449">Lipoprotein</keyword>
<sequence>MTRTRLILIALLAAFALSGCNTVKGFGQDVKKAGGELEEAADDAKN</sequence>
<dbReference type="GO" id="GO:0009636">
    <property type="term" value="P:response to toxic substance"/>
    <property type="evidence" value="ECO:0007669"/>
    <property type="project" value="InterPro"/>
</dbReference>
<evidence type="ECO:0000256" key="4">
    <source>
        <dbReference type="ARBA" id="ARBA00023136"/>
    </source>
</evidence>
<keyword evidence="3" id="KW-0732">Signal</keyword>
<dbReference type="PROSITE" id="PS51257">
    <property type="entry name" value="PROKAR_LIPOPROTEIN"/>
    <property type="match status" value="1"/>
</dbReference>
<dbReference type="RefSeq" id="WP_139448743.1">
    <property type="nucleotide sequence ID" value="NZ_SMDR01000002.1"/>
</dbReference>
<dbReference type="InterPro" id="IPR012556">
    <property type="entry name" value="Entericidin"/>
</dbReference>
<dbReference type="GO" id="GO:0016020">
    <property type="term" value="C:membrane"/>
    <property type="evidence" value="ECO:0007669"/>
    <property type="project" value="InterPro"/>
</dbReference>
<evidence type="ECO:0000256" key="6">
    <source>
        <dbReference type="ARBA" id="ARBA00023288"/>
    </source>
</evidence>
<name>A0A5C4RSE1_9GAMM</name>
<evidence type="ECO:0000256" key="2">
    <source>
        <dbReference type="ARBA" id="ARBA00022475"/>
    </source>
</evidence>
<comment type="caution">
    <text evidence="7">The sequence shown here is derived from an EMBL/GenBank/DDBJ whole genome shotgun (WGS) entry which is preliminary data.</text>
</comment>
<keyword evidence="2" id="KW-1003">Cell membrane</keyword>
<evidence type="ECO:0000313" key="8">
    <source>
        <dbReference type="Proteomes" id="UP000305760"/>
    </source>
</evidence>
<organism evidence="7 8">
    <name type="scientific">Arenimonas terrae</name>
    <dbReference type="NCBI Taxonomy" id="2546226"/>
    <lineage>
        <taxon>Bacteria</taxon>
        <taxon>Pseudomonadati</taxon>
        <taxon>Pseudomonadota</taxon>
        <taxon>Gammaproteobacteria</taxon>
        <taxon>Lysobacterales</taxon>
        <taxon>Lysobacteraceae</taxon>
        <taxon>Arenimonas</taxon>
    </lineage>
</organism>
<dbReference type="AlphaFoldDB" id="A0A5C4RSE1"/>